<dbReference type="Gene3D" id="3.30.230.10">
    <property type="match status" value="1"/>
</dbReference>
<dbReference type="GO" id="GO:0004252">
    <property type="term" value="F:serine-type endopeptidase activity"/>
    <property type="evidence" value="ECO:0007669"/>
    <property type="project" value="UniProtKB-UniRule"/>
</dbReference>
<comment type="similarity">
    <text evidence="1">Belongs to the peptidase S16 family.</text>
</comment>
<dbReference type="InterPro" id="IPR020568">
    <property type="entry name" value="Ribosomal_Su5_D2-typ_SF"/>
</dbReference>
<dbReference type="InterPro" id="IPR008269">
    <property type="entry name" value="Lon_proteolytic"/>
</dbReference>
<dbReference type="AlphaFoldDB" id="A0A512I8J2"/>
<keyword evidence="1" id="KW-0720">Serine protease</keyword>
<dbReference type="InterPro" id="IPR027065">
    <property type="entry name" value="Lon_Prtase"/>
</dbReference>
<comment type="catalytic activity">
    <reaction evidence="1">
        <text>Hydrolysis of proteins in presence of ATP.</text>
        <dbReference type="EC" id="3.4.21.53"/>
    </reaction>
</comment>
<proteinExistence type="inferred from homology"/>
<dbReference type="Proteomes" id="UP000321103">
    <property type="component" value="Unassembled WGS sequence"/>
</dbReference>
<keyword evidence="5" id="KW-1185">Reference proteome</keyword>
<feature type="active site" evidence="1">
    <location>
        <position position="251"/>
    </location>
</feature>
<sequence>MTVSPRPRRGLRRRSLESWALLGSAGLLLAGTVLPAPFVIESPGPTFNTVGEHDGRQLLGVSGAPTYPSDSVLDLTTVYVTGGPTRHVNVLTVLGSWLDPSASVVPADSLYPREVSGQEVDDAGMLAMSSSQEHAVAAALDHLGIGFDTELSVHGTVPGGPADGVLESGDVLRRVDGSTVSSLSGLKGALDAAGERGVRLEVERSGEPREVAVDTVRDEATGAWQLGVFLVPDFDFPVDVDFELDEVGGPSAGMMFALGLVDEMTPGSIAGDRHLAGTGTITPEGDVGPIGGIRQKLEGAQQAGAEVFLVPEGNCAEARGHVPEGLTAVSVGTLDDAVAAAEAVAEDRDLSALPGCTDT</sequence>
<feature type="domain" description="PDZ" evidence="2">
    <location>
        <begin position="125"/>
        <end position="184"/>
    </location>
</feature>
<dbReference type="InterPro" id="IPR036034">
    <property type="entry name" value="PDZ_sf"/>
</dbReference>
<evidence type="ECO:0000259" key="2">
    <source>
        <dbReference type="PROSITE" id="PS50106"/>
    </source>
</evidence>
<dbReference type="GO" id="GO:0004176">
    <property type="term" value="F:ATP-dependent peptidase activity"/>
    <property type="evidence" value="ECO:0007669"/>
    <property type="project" value="UniProtKB-UniRule"/>
</dbReference>
<dbReference type="RefSeq" id="WP_062734836.1">
    <property type="nucleotide sequence ID" value="NZ_BJZS01000003.1"/>
</dbReference>
<dbReference type="GO" id="GO:0006508">
    <property type="term" value="P:proteolysis"/>
    <property type="evidence" value="ECO:0007669"/>
    <property type="project" value="UniProtKB-KW"/>
</dbReference>
<feature type="domain" description="Lon proteolytic" evidence="3">
    <location>
        <begin position="246"/>
        <end position="344"/>
    </location>
</feature>
<comment type="caution">
    <text evidence="4">The sequence shown here is derived from an EMBL/GenBank/DDBJ whole genome shotgun (WGS) entry which is preliminary data.</text>
</comment>
<dbReference type="Pfam" id="PF05362">
    <property type="entry name" value="Lon_C"/>
    <property type="match status" value="1"/>
</dbReference>
<dbReference type="EMBL" id="BJZS01000003">
    <property type="protein sequence ID" value="GEO93983.1"/>
    <property type="molecule type" value="Genomic_DNA"/>
</dbReference>
<dbReference type="InterPro" id="IPR001478">
    <property type="entry name" value="PDZ"/>
</dbReference>
<evidence type="ECO:0000259" key="3">
    <source>
        <dbReference type="PROSITE" id="PS51786"/>
    </source>
</evidence>
<dbReference type="GO" id="GO:0030163">
    <property type="term" value="P:protein catabolic process"/>
    <property type="evidence" value="ECO:0007669"/>
    <property type="project" value="InterPro"/>
</dbReference>
<gene>
    <name evidence="4" type="ORF">KTU01_01060</name>
</gene>
<reference evidence="4 5" key="1">
    <citation type="submission" date="2019-07" db="EMBL/GenBank/DDBJ databases">
        <title>Whole genome shotgun sequence of Kocuria turfanensis NBRC 107627.</title>
        <authorList>
            <person name="Hosoyama A."/>
            <person name="Uohara A."/>
            <person name="Ohji S."/>
            <person name="Ichikawa N."/>
        </authorList>
    </citation>
    <scope>NUCLEOTIDE SEQUENCE [LARGE SCALE GENOMIC DNA]</scope>
    <source>
        <strain evidence="4 5">NBRC 107627</strain>
    </source>
</reference>
<keyword evidence="1" id="KW-0378">Hydrolase</keyword>
<dbReference type="SUPFAM" id="SSF54211">
    <property type="entry name" value="Ribosomal protein S5 domain 2-like"/>
    <property type="match status" value="1"/>
</dbReference>
<feature type="active site" evidence="1">
    <location>
        <position position="296"/>
    </location>
</feature>
<protein>
    <recommendedName>
        <fullName evidence="1">endopeptidase La</fullName>
        <ecNumber evidence="1">3.4.21.53</ecNumber>
    </recommendedName>
</protein>
<evidence type="ECO:0000256" key="1">
    <source>
        <dbReference type="PROSITE-ProRule" id="PRU01122"/>
    </source>
</evidence>
<dbReference type="EC" id="3.4.21.53" evidence="1"/>
<accession>A0A512I8J2</accession>
<organism evidence="4 5">
    <name type="scientific">Kocuria turfanensis</name>
    <dbReference type="NCBI Taxonomy" id="388357"/>
    <lineage>
        <taxon>Bacteria</taxon>
        <taxon>Bacillati</taxon>
        <taxon>Actinomycetota</taxon>
        <taxon>Actinomycetes</taxon>
        <taxon>Micrococcales</taxon>
        <taxon>Micrococcaceae</taxon>
        <taxon>Kocuria</taxon>
    </lineage>
</organism>
<evidence type="ECO:0000313" key="4">
    <source>
        <dbReference type="EMBL" id="GEO93983.1"/>
    </source>
</evidence>
<evidence type="ECO:0000313" key="5">
    <source>
        <dbReference type="Proteomes" id="UP000321103"/>
    </source>
</evidence>
<dbReference type="SUPFAM" id="SSF50156">
    <property type="entry name" value="PDZ domain-like"/>
    <property type="match status" value="1"/>
</dbReference>
<dbReference type="PROSITE" id="PS51786">
    <property type="entry name" value="LON_PROTEOLYTIC"/>
    <property type="match status" value="1"/>
</dbReference>
<dbReference type="PROSITE" id="PS50106">
    <property type="entry name" value="PDZ"/>
    <property type="match status" value="1"/>
</dbReference>
<dbReference type="STRING" id="388357.GCA_001580365_00985"/>
<dbReference type="PANTHER" id="PTHR10046">
    <property type="entry name" value="ATP DEPENDENT LON PROTEASE FAMILY MEMBER"/>
    <property type="match status" value="1"/>
</dbReference>
<keyword evidence="1" id="KW-0645">Protease</keyword>
<dbReference type="GO" id="GO:0005524">
    <property type="term" value="F:ATP binding"/>
    <property type="evidence" value="ECO:0007669"/>
    <property type="project" value="InterPro"/>
</dbReference>
<dbReference type="InterPro" id="IPR014721">
    <property type="entry name" value="Ribsml_uS5_D2-typ_fold_subgr"/>
</dbReference>
<name>A0A512I8J2_9MICC</name>